<evidence type="ECO:0000256" key="2">
    <source>
        <dbReference type="ARBA" id="ARBA00022490"/>
    </source>
</evidence>
<reference evidence="6 9" key="2">
    <citation type="submission" date="2023-02" db="EMBL/GenBank/DDBJ databases">
        <title>Antimicrobial susceptibility testing and tentative epidemiological cut-off values for Lactobacillaceae family species intended for ingestion.</title>
        <authorList>
            <person name="Noehr-Meldgaard K."/>
            <person name="Struve C."/>
            <person name="Ingmer H."/>
            <person name="Koza A."/>
            <person name="Al-Nakeeb K."/>
            <person name="Agersoe Y."/>
        </authorList>
    </citation>
    <scope>NUCLEOTIDE SEQUENCE [LARGE SCALE GENOMIC DNA]</scope>
    <source>
        <strain evidence="6 9">DSM 20193</strain>
    </source>
</reference>
<keyword evidence="3 7" id="KW-0808">Transferase</keyword>
<dbReference type="Proteomes" id="UP000321296">
    <property type="component" value="Chromosome"/>
</dbReference>
<dbReference type="Gene3D" id="3.40.630.30">
    <property type="match status" value="1"/>
</dbReference>
<evidence type="ECO:0000313" key="8">
    <source>
        <dbReference type="Proteomes" id="UP000321296"/>
    </source>
</evidence>
<dbReference type="EC" id="2.3.1.266" evidence="6"/>
<dbReference type="GO" id="GO:0008999">
    <property type="term" value="F:protein-N-terminal-alanine acetyltransferase activity"/>
    <property type="evidence" value="ECO:0007669"/>
    <property type="project" value="UniProtKB-EC"/>
</dbReference>
<dbReference type="InterPro" id="IPR000182">
    <property type="entry name" value="GNAT_dom"/>
</dbReference>
<dbReference type="InterPro" id="IPR006464">
    <property type="entry name" value="AcTrfase_RimI/Ard1"/>
</dbReference>
<dbReference type="KEGG" id="lpse:FGL85_03815"/>
<dbReference type="Pfam" id="PF00583">
    <property type="entry name" value="Acetyltransf_1"/>
    <property type="match status" value="1"/>
</dbReference>
<dbReference type="Proteomes" id="UP001529201">
    <property type="component" value="Unassembled WGS sequence"/>
</dbReference>
<gene>
    <name evidence="7" type="primary">rimI</name>
    <name evidence="7" type="ORF">FGL85_03815</name>
    <name evidence="6" type="ORF">P1N92_09455</name>
</gene>
<evidence type="ECO:0000259" key="5">
    <source>
        <dbReference type="PROSITE" id="PS51186"/>
    </source>
</evidence>
<protein>
    <submittedName>
        <fullName evidence="6">Ribosomal protein S18-alanine N-acetyltransferase</fullName>
        <ecNumber evidence="6">2.3.1.266</ecNumber>
    </submittedName>
    <submittedName>
        <fullName evidence="7">Ribosomal-protein-alanine N-acetyltransferase</fullName>
    </submittedName>
</protein>
<sequence>MFLKFKRQQHLPFNLPKFEAQQVEIGGVSFALRRATLKDIDTLIKIEEAVYEGVAPWLLRDFMSELSRPHVRLYLVVERRGQVIAFAGAAYRSDIGDMHITNIAVVPIWQKHGIGTMLLESIHEFAHNMHMSTMTLEARRSNTNAQTLYRKLGYEQTEIKKGYYLGDHEDAVSMTLNFDNQTGNN</sequence>
<evidence type="ECO:0000313" key="7">
    <source>
        <dbReference type="EMBL" id="QEA41685.1"/>
    </source>
</evidence>
<evidence type="ECO:0000313" key="9">
    <source>
        <dbReference type="Proteomes" id="UP001529201"/>
    </source>
</evidence>
<evidence type="ECO:0000313" key="6">
    <source>
        <dbReference type="EMBL" id="MDG9734330.1"/>
    </source>
</evidence>
<dbReference type="SUPFAM" id="SSF55729">
    <property type="entry name" value="Acyl-CoA N-acyltransferases (Nat)"/>
    <property type="match status" value="1"/>
</dbReference>
<dbReference type="PANTHER" id="PTHR43420:SF44">
    <property type="entry name" value="ACETYLTRANSFERASE YPEA"/>
    <property type="match status" value="1"/>
</dbReference>
<accession>A0A5B8T1N2</accession>
<keyword evidence="4 6" id="KW-0012">Acyltransferase</keyword>
<dbReference type="GeneID" id="64343982"/>
<feature type="domain" description="N-acetyltransferase" evidence="5">
    <location>
        <begin position="30"/>
        <end position="179"/>
    </location>
</feature>
<proteinExistence type="inferred from homology"/>
<keyword evidence="2" id="KW-0963">Cytoplasm</keyword>
<dbReference type="RefSeq" id="WP_010278087.1">
    <property type="nucleotide sequence ID" value="NZ_CP042383.1"/>
</dbReference>
<evidence type="ECO:0000256" key="4">
    <source>
        <dbReference type="ARBA" id="ARBA00023315"/>
    </source>
</evidence>
<reference evidence="7 8" key="1">
    <citation type="submission" date="2019-06" db="EMBL/GenBank/DDBJ databases">
        <title>Genome analyses of bacteria isolated from kimchi.</title>
        <authorList>
            <person name="Lee S."/>
            <person name="Ahn S."/>
            <person name="Roh S."/>
        </authorList>
    </citation>
    <scope>NUCLEOTIDE SEQUENCE [LARGE SCALE GENOMIC DNA]</scope>
    <source>
        <strain evidence="7 8">CBA3630</strain>
    </source>
</reference>
<dbReference type="CDD" id="cd04301">
    <property type="entry name" value="NAT_SF"/>
    <property type="match status" value="1"/>
</dbReference>
<keyword evidence="9" id="KW-1185">Reference proteome</keyword>
<dbReference type="GO" id="GO:0005840">
    <property type="term" value="C:ribosome"/>
    <property type="evidence" value="ECO:0007669"/>
    <property type="project" value="UniProtKB-KW"/>
</dbReference>
<dbReference type="PROSITE" id="PS51186">
    <property type="entry name" value="GNAT"/>
    <property type="match status" value="1"/>
</dbReference>
<dbReference type="PANTHER" id="PTHR43420">
    <property type="entry name" value="ACETYLTRANSFERASE"/>
    <property type="match status" value="1"/>
</dbReference>
<evidence type="ECO:0000256" key="1">
    <source>
        <dbReference type="ARBA" id="ARBA00005395"/>
    </source>
</evidence>
<keyword evidence="6" id="KW-0687">Ribonucleoprotein</keyword>
<name>A0A5B8T1N2_LEUPS</name>
<dbReference type="EMBL" id="CP042383">
    <property type="protein sequence ID" value="QEA41685.1"/>
    <property type="molecule type" value="Genomic_DNA"/>
</dbReference>
<keyword evidence="6" id="KW-0689">Ribosomal protein</keyword>
<comment type="similarity">
    <text evidence="1">Belongs to the acetyltransferase family. RimI subfamily.</text>
</comment>
<dbReference type="EMBL" id="JARGDN010000016">
    <property type="protein sequence ID" value="MDG9734330.1"/>
    <property type="molecule type" value="Genomic_DNA"/>
</dbReference>
<dbReference type="InterPro" id="IPR050680">
    <property type="entry name" value="YpeA/RimI_acetyltransf"/>
</dbReference>
<dbReference type="InterPro" id="IPR016181">
    <property type="entry name" value="Acyl_CoA_acyltransferase"/>
</dbReference>
<dbReference type="NCBIfam" id="TIGR01575">
    <property type="entry name" value="rimI"/>
    <property type="match status" value="1"/>
</dbReference>
<evidence type="ECO:0000256" key="3">
    <source>
        <dbReference type="ARBA" id="ARBA00022679"/>
    </source>
</evidence>
<organism evidence="7 8">
    <name type="scientific">Leuconostoc pseudomesenteroides</name>
    <dbReference type="NCBI Taxonomy" id="33968"/>
    <lineage>
        <taxon>Bacteria</taxon>
        <taxon>Bacillati</taxon>
        <taxon>Bacillota</taxon>
        <taxon>Bacilli</taxon>
        <taxon>Lactobacillales</taxon>
        <taxon>Lactobacillaceae</taxon>
        <taxon>Leuconostoc</taxon>
    </lineage>
</organism>
<dbReference type="AlphaFoldDB" id="A0A5B8T1N2"/>